<dbReference type="RefSeq" id="WP_041961218.1">
    <property type="nucleotide sequence ID" value="NZ_CP007726.1"/>
</dbReference>
<accession>A0A0B5CLT1</accession>
<dbReference type="HOGENOM" id="CLU_138392_0_0_4"/>
<keyword evidence="2" id="KW-1185">Reference proteome</keyword>
<dbReference type="EMBL" id="CP007726">
    <property type="protein sequence ID" value="AJE17515.1"/>
    <property type="molecule type" value="Genomic_DNA"/>
</dbReference>
<reference evidence="2" key="1">
    <citation type="submission" date="2014-05" db="EMBL/GenBank/DDBJ databases">
        <title>Complete Genome sequence of Neisseria elongata subsp. glycolytica.</title>
        <authorList>
            <person name="Veyrier F.J."/>
            <person name="Taha M.-K."/>
        </authorList>
    </citation>
    <scope>NUCLEOTIDE SEQUENCE [LARGE SCALE GENOMIC DNA]</scope>
    <source>
        <strain evidence="2">ATCC 29315</strain>
    </source>
</reference>
<name>A0A0B5CLT1_NEIEG</name>
<reference evidence="1 2" key="2">
    <citation type="journal article" date="2015" name="PLoS Genet.">
        <title>Common Cell Shape Evolution of Two Nasopharyngeal Pathogens.</title>
        <authorList>
            <person name="Veyrier F.J."/>
            <person name="Biais N."/>
            <person name="Morales P."/>
            <person name="Belkacem N."/>
            <person name="Guilhen C."/>
            <person name="Ranjeva S."/>
            <person name="Sismeiro O."/>
            <person name="Pehau-Arnaudet G."/>
            <person name="Rocha E.P."/>
            <person name="Werts C."/>
            <person name="Taha M.K."/>
            <person name="Boneca I.G."/>
        </authorList>
    </citation>
    <scope>NUCLEOTIDE SEQUENCE [LARGE SCALE GENOMIC DNA]</scope>
    <source>
        <strain evidence="1 2">ATCC 29315</strain>
    </source>
</reference>
<sequence length="171" mass="20323">MFKLRSISPNFFDKCIERKVEIKRFDKLPKLDNTYLLFLTKYQEIEVIPDIFLFGYETALNENKYLECNYAEISRYFWNIGRTGQGDEWFLSKIDNIIFYYDHDAGEYTRAGFKTLEINFSQFIQLALLCQDLEHLLDEGRGLADDIKNIFVNSVNSISCNLFNAYPFKYF</sequence>
<proteinExistence type="predicted"/>
<organism evidence="1 2">
    <name type="scientific">Neisseria elongata subsp. glycolytica ATCC 29315</name>
    <dbReference type="NCBI Taxonomy" id="546263"/>
    <lineage>
        <taxon>Bacteria</taxon>
        <taxon>Pseudomonadati</taxon>
        <taxon>Pseudomonadota</taxon>
        <taxon>Betaproteobacteria</taxon>
        <taxon>Neisseriales</taxon>
        <taxon>Neisseriaceae</taxon>
        <taxon>Neisseria</taxon>
    </lineage>
</organism>
<dbReference type="AlphaFoldDB" id="A0A0B5CLT1"/>
<protein>
    <recommendedName>
        <fullName evidence="3">SMI1/KNR4 family protein</fullName>
    </recommendedName>
</protein>
<dbReference type="PATRIC" id="fig|546263.7.peg.118"/>
<evidence type="ECO:0008006" key="3">
    <source>
        <dbReference type="Google" id="ProtNLM"/>
    </source>
</evidence>
<dbReference type="KEGG" id="nel:NELON_00530"/>
<evidence type="ECO:0000313" key="2">
    <source>
        <dbReference type="Proteomes" id="UP000031392"/>
    </source>
</evidence>
<evidence type="ECO:0000313" key="1">
    <source>
        <dbReference type="EMBL" id="AJE17515.1"/>
    </source>
</evidence>
<gene>
    <name evidence="1" type="ORF">NELON_00530</name>
</gene>
<dbReference type="Proteomes" id="UP000031392">
    <property type="component" value="Chromosome"/>
</dbReference>